<organism evidence="2 3">
    <name type="scientific">Sediminibacillus albus</name>
    <dbReference type="NCBI Taxonomy" id="407036"/>
    <lineage>
        <taxon>Bacteria</taxon>
        <taxon>Bacillati</taxon>
        <taxon>Bacillota</taxon>
        <taxon>Bacilli</taxon>
        <taxon>Bacillales</taxon>
        <taxon>Bacillaceae</taxon>
        <taxon>Sediminibacillus</taxon>
    </lineage>
</organism>
<evidence type="ECO:0000313" key="3">
    <source>
        <dbReference type="Proteomes" id="UP000198694"/>
    </source>
</evidence>
<dbReference type="GO" id="GO:0016747">
    <property type="term" value="F:acyltransferase activity, transferring groups other than amino-acyl groups"/>
    <property type="evidence" value="ECO:0007669"/>
    <property type="project" value="InterPro"/>
</dbReference>
<reference evidence="2 3" key="1">
    <citation type="submission" date="2016-10" db="EMBL/GenBank/DDBJ databases">
        <authorList>
            <person name="de Groot N.N."/>
        </authorList>
    </citation>
    <scope>NUCLEOTIDE SEQUENCE [LARGE SCALE GENOMIC DNA]</scope>
    <source>
        <strain evidence="2 3">CGMCC 1.6502</strain>
    </source>
</reference>
<dbReference type="InterPro" id="IPR000182">
    <property type="entry name" value="GNAT_dom"/>
</dbReference>
<evidence type="ECO:0000313" key="2">
    <source>
        <dbReference type="EMBL" id="SDK36105.1"/>
    </source>
</evidence>
<dbReference type="AlphaFoldDB" id="A0A1G9BB44"/>
<dbReference type="Gene3D" id="3.40.630.30">
    <property type="match status" value="1"/>
</dbReference>
<proteinExistence type="predicted"/>
<dbReference type="EMBL" id="FNFL01000005">
    <property type="protein sequence ID" value="SDK36105.1"/>
    <property type="molecule type" value="Genomic_DNA"/>
</dbReference>
<dbReference type="PROSITE" id="PS51186">
    <property type="entry name" value="GNAT"/>
    <property type="match status" value="1"/>
</dbReference>
<feature type="domain" description="N-acetyltransferase" evidence="1">
    <location>
        <begin position="101"/>
        <end position="250"/>
    </location>
</feature>
<dbReference type="OrthoDB" id="511027at2"/>
<dbReference type="RefSeq" id="WP_139184428.1">
    <property type="nucleotide sequence ID" value="NZ_FNFL01000005.1"/>
</dbReference>
<accession>A0A1G9BB44</accession>
<evidence type="ECO:0000259" key="1">
    <source>
        <dbReference type="PROSITE" id="PS51186"/>
    </source>
</evidence>
<dbReference type="SUPFAM" id="SSF55729">
    <property type="entry name" value="Acyl-CoA N-acyltransferases (Nat)"/>
    <property type="match status" value="1"/>
</dbReference>
<name>A0A1G9BB44_9BACI</name>
<dbReference type="STRING" id="407036.SAMN05216243_2892"/>
<protein>
    <recommendedName>
        <fullName evidence="1">N-acetyltransferase domain-containing protein</fullName>
    </recommendedName>
</protein>
<keyword evidence="3" id="KW-1185">Reference proteome</keyword>
<dbReference type="Proteomes" id="UP000198694">
    <property type="component" value="Unassembled WGS sequence"/>
</dbReference>
<sequence length="250" mass="28441">MELEESQNKPDLYKKIKIVKGEGFITIEDTKKLTNQELMELIEDLRDKSFIKAAKNVNIVFNNQINKEVDFLLRNNDFKLHGETVTVYKLLAELSEGKPGFSLRNLNDISITSFKDIWRASMEGSLNEPPSLSIDEQMRSVEVELGPSYKKSCMAAYENVRPIGVIIPHIEPGTLDEGRMFYFGLVPRERGKGKSKILHQQALNILKSELKASYYIGCTGVSNLPMLKTFENNGCTVLEVNKVYKRKAKM</sequence>
<dbReference type="InterPro" id="IPR016181">
    <property type="entry name" value="Acyl_CoA_acyltransferase"/>
</dbReference>
<gene>
    <name evidence="2" type="ORF">SAMN05216243_2892</name>
</gene>